<reference evidence="1 2" key="1">
    <citation type="journal article" date="2020" name="Biotechnol. Biofuels">
        <title>New insights from the biogas microbiome by comprehensive genome-resolved metagenomics of nearly 1600 species originating from multiple anaerobic digesters.</title>
        <authorList>
            <person name="Campanaro S."/>
            <person name="Treu L."/>
            <person name="Rodriguez-R L.M."/>
            <person name="Kovalovszki A."/>
            <person name="Ziels R.M."/>
            <person name="Maus I."/>
            <person name="Zhu X."/>
            <person name="Kougias P.G."/>
            <person name="Basile A."/>
            <person name="Luo G."/>
            <person name="Schluter A."/>
            <person name="Konstantinidis K.T."/>
            <person name="Angelidaki I."/>
        </authorList>
    </citation>
    <scope>NUCLEOTIDE SEQUENCE [LARGE SCALE GENOMIC DNA]</scope>
    <source>
        <strain evidence="1">AS06rmzACSIP_421</strain>
    </source>
</reference>
<proteinExistence type="predicted"/>
<dbReference type="EMBL" id="JAAZAL010000143">
    <property type="protein sequence ID" value="NLE31378.1"/>
    <property type="molecule type" value="Genomic_DNA"/>
</dbReference>
<protein>
    <submittedName>
        <fullName evidence="1">Uncharacterized protein</fullName>
    </submittedName>
</protein>
<gene>
    <name evidence="1" type="ORF">GX618_03865</name>
</gene>
<dbReference type="AlphaFoldDB" id="A0A847EV33"/>
<dbReference type="Proteomes" id="UP000554004">
    <property type="component" value="Unassembled WGS sequence"/>
</dbReference>
<evidence type="ECO:0000313" key="2">
    <source>
        <dbReference type="Proteomes" id="UP000554004"/>
    </source>
</evidence>
<name>A0A847EV33_9BACT</name>
<evidence type="ECO:0000313" key="1">
    <source>
        <dbReference type="EMBL" id="NLE31378.1"/>
    </source>
</evidence>
<organism evidence="1 2">
    <name type="scientific">Candidatus Dojkabacteria bacterium</name>
    <dbReference type="NCBI Taxonomy" id="2099670"/>
    <lineage>
        <taxon>Bacteria</taxon>
        <taxon>Candidatus Dojkabacteria</taxon>
    </lineage>
</organism>
<accession>A0A847EV33</accession>
<comment type="caution">
    <text evidence="1">The sequence shown here is derived from an EMBL/GenBank/DDBJ whole genome shotgun (WGS) entry which is preliminary data.</text>
</comment>
<dbReference type="InterPro" id="IPR043733">
    <property type="entry name" value="DUF5677"/>
</dbReference>
<sequence length="375" mass="43328">MSKQEVISFEQFQDIYKALGVKESLDSQFLYDVYQNAMEGAKSIDEANLLGRVVPVNPIALILYIVNEHGYYLDIHPDAAQEAVIKDEKYMQMIVSIALDKYYTNEHLSYKSKTILSRFSPGISTLNTYLNFVLGVLGRYSHNQPNETLIVDIMSKGFSMARAISDLLVSGFETEAFSTWRTLHEAECILLVLTKYGKPLIDKYLLHMNYAMAFRGLAGDKEKTDAIFTQIKEEMRAFDLKSKDMKRFIEYGWLLKVSALDKAEPVKLNFRDGLEKTAGLKRYSPIYEMSSEIAHSSPLLIYSRREYFMHLALVNVYESFFRLEKIFADIYVRSISEAEKQRFLLMRKIYYGQLVSLHAQERAKIRKMAGQSKKQ</sequence>
<dbReference type="Pfam" id="PF18928">
    <property type="entry name" value="DUF5677"/>
    <property type="match status" value="1"/>
</dbReference>